<keyword evidence="2" id="KW-1185">Reference proteome</keyword>
<dbReference type="EMBL" id="JBEPSJ010000001">
    <property type="protein sequence ID" value="MET4581184.1"/>
    <property type="molecule type" value="Genomic_DNA"/>
</dbReference>
<accession>A0ABV2QJG1</accession>
<gene>
    <name evidence="1" type="ORF">ABIE21_000674</name>
</gene>
<comment type="caution">
    <text evidence="1">The sequence shown here is derived from an EMBL/GenBank/DDBJ whole genome shotgun (WGS) entry which is preliminary data.</text>
</comment>
<dbReference type="Proteomes" id="UP001549257">
    <property type="component" value="Unassembled WGS sequence"/>
</dbReference>
<sequence>MTVNTIHPVTMRCSWLPNVPAIAAMAARPNVV</sequence>
<evidence type="ECO:0000313" key="1">
    <source>
        <dbReference type="EMBL" id="MET4581184.1"/>
    </source>
</evidence>
<evidence type="ECO:0000313" key="2">
    <source>
        <dbReference type="Proteomes" id="UP001549257"/>
    </source>
</evidence>
<proteinExistence type="predicted"/>
<name>A0ABV2QJG1_9MICO</name>
<organism evidence="1 2">
    <name type="scientific">Conyzicola nivalis</name>
    <dbReference type="NCBI Taxonomy" id="1477021"/>
    <lineage>
        <taxon>Bacteria</taxon>
        <taxon>Bacillati</taxon>
        <taxon>Actinomycetota</taxon>
        <taxon>Actinomycetes</taxon>
        <taxon>Micrococcales</taxon>
        <taxon>Microbacteriaceae</taxon>
        <taxon>Conyzicola</taxon>
    </lineage>
</organism>
<reference evidence="1 2" key="1">
    <citation type="submission" date="2024-06" db="EMBL/GenBank/DDBJ databases">
        <title>Sorghum-associated microbial communities from plants grown in Nebraska, USA.</title>
        <authorList>
            <person name="Schachtman D."/>
        </authorList>
    </citation>
    <scope>NUCLEOTIDE SEQUENCE [LARGE SCALE GENOMIC DNA]</scope>
    <source>
        <strain evidence="1 2">2857</strain>
    </source>
</reference>
<protein>
    <submittedName>
        <fullName evidence="1">Uncharacterized protein</fullName>
    </submittedName>
</protein>